<keyword evidence="14" id="KW-0413">Isomerase</keyword>
<evidence type="ECO:0000256" key="9">
    <source>
        <dbReference type="ARBA" id="ARBA00030642"/>
    </source>
</evidence>
<dbReference type="OrthoDB" id="9768393at2"/>
<evidence type="ECO:0000256" key="1">
    <source>
        <dbReference type="ARBA" id="ARBA00004382"/>
    </source>
</evidence>
<evidence type="ECO:0000313" key="14">
    <source>
        <dbReference type="EMBL" id="AOX16860.1"/>
    </source>
</evidence>
<comment type="subcellular location">
    <subcellularLocation>
        <location evidence="1">Cell inner membrane</location>
        <topology evidence="1">Single-pass type II membrane protein</topology>
        <orientation evidence="1">Periplasmic side</orientation>
    </subcellularLocation>
</comment>
<dbReference type="InterPro" id="IPR052029">
    <property type="entry name" value="PpiD_chaperone"/>
</dbReference>
<reference evidence="14 15" key="1">
    <citation type="journal article" date="2016" name="Microb. Cell Fact.">
        <title>Dissection of exopolysaccharide biosynthesis in Kozakia baliensis.</title>
        <authorList>
            <person name="Brandt J.U."/>
            <person name="Jakob F."/>
            <person name="Behr J."/>
            <person name="Geissler A.J."/>
            <person name="Vogel R.F."/>
        </authorList>
    </citation>
    <scope>NUCLEOTIDE SEQUENCE [LARGE SCALE GENOMIC DNA]</scope>
    <source>
        <strain evidence="14 15">DSM 14400</strain>
    </source>
</reference>
<evidence type="ECO:0000256" key="2">
    <source>
        <dbReference type="ARBA" id="ARBA00018370"/>
    </source>
</evidence>
<protein>
    <recommendedName>
        <fullName evidence="2">Parvulin-like PPIase</fullName>
    </recommendedName>
    <alternativeName>
        <fullName evidence="9">Peptidyl-prolyl cis-trans isomerase plp</fullName>
    </alternativeName>
    <alternativeName>
        <fullName evidence="12">Periplasmic chaperone PpiD</fullName>
    </alternativeName>
    <alternativeName>
        <fullName evidence="13">Periplasmic folding chaperone</fullName>
    </alternativeName>
    <alternativeName>
        <fullName evidence="10">Rotamase plp</fullName>
    </alternativeName>
</protein>
<dbReference type="GO" id="GO:0003755">
    <property type="term" value="F:peptidyl-prolyl cis-trans isomerase activity"/>
    <property type="evidence" value="ECO:0007669"/>
    <property type="project" value="InterPro"/>
</dbReference>
<dbReference type="PANTHER" id="PTHR47529">
    <property type="entry name" value="PEPTIDYL-PROLYL CIS-TRANS ISOMERASE D"/>
    <property type="match status" value="1"/>
</dbReference>
<evidence type="ECO:0000256" key="12">
    <source>
        <dbReference type="ARBA" id="ARBA00040743"/>
    </source>
</evidence>
<dbReference type="GO" id="GO:0005886">
    <property type="term" value="C:plasma membrane"/>
    <property type="evidence" value="ECO:0007669"/>
    <property type="project" value="UniProtKB-SubCell"/>
</dbReference>
<dbReference type="InterPro" id="IPR000297">
    <property type="entry name" value="PPIase_PpiC"/>
</dbReference>
<evidence type="ECO:0000256" key="11">
    <source>
        <dbReference type="ARBA" id="ARBA00038408"/>
    </source>
</evidence>
<dbReference type="Pfam" id="PF13624">
    <property type="entry name" value="SurA_N_3"/>
    <property type="match status" value="1"/>
</dbReference>
<keyword evidence="8" id="KW-0143">Chaperone</keyword>
<dbReference type="eggNOG" id="COG0760">
    <property type="taxonomic scope" value="Bacteria"/>
</dbReference>
<dbReference type="InterPro" id="IPR027304">
    <property type="entry name" value="Trigger_fact/SurA_dom_sf"/>
</dbReference>
<dbReference type="SUPFAM" id="SSF54534">
    <property type="entry name" value="FKBP-like"/>
    <property type="match status" value="1"/>
</dbReference>
<proteinExistence type="inferred from homology"/>
<dbReference type="InterPro" id="IPR046357">
    <property type="entry name" value="PPIase_dom_sf"/>
</dbReference>
<dbReference type="KEGG" id="kba:A0U89_06635"/>
<dbReference type="Pfam" id="PF13145">
    <property type="entry name" value="Rotamase_2"/>
    <property type="match status" value="1"/>
</dbReference>
<evidence type="ECO:0000313" key="15">
    <source>
        <dbReference type="Proteomes" id="UP000179145"/>
    </source>
</evidence>
<dbReference type="RefSeq" id="WP_070402572.1">
    <property type="nucleotide sequence ID" value="NZ_BJVW01000009.1"/>
</dbReference>
<sequence>MISALRHVFVDSWLGRILALLIFFAFIGWGVGDIFGNLGGSDANTVVKIGDRRITAEDLDRGIRSELPQVAKQMGVTDPSQLPPSARRQAAQAVLQRLVSQSEILALATRNGMQVPDSLVREEVFALPYFHGTDGKFDRKLFDQRMAQAGMSEKQLLQMVRDDITVRSLIEGLGDTMQVPSSLLQRLLDYDAQEHVLDIVRVNAGTMTPPAAPTEGQLHRYYDNHPWNYRTTEFRHAKIVELSAEGVAKSIVIPEADLKRFYEFQSQRYHVPETRSLEVLTFQDQAAANKIAESWKGGASWEVIQAQASNAAAVSFPDTRASDVPSPELAKAAFAAPVNAIQGPLKTETGWVVFRVKDIKPPHNVDFDHAKDDLRDEITRAQAPQLLQSRLPRFQDAVAGSTDLEHIPTDLGAIPAQGSLDAQGMTKDGEPAPLPGDPELRQAIIARIFSQAEGVKPSVVNGPKGGAFAVLVDHIEPGALKPFDSVRDQVVHDWTEAQRRHAADERATAIFDKAKQQGGVAKAVAGTTDASSMQGGMAVSRIKPVPLPQPLLPLIFGTPVGQSAMLNVNDDYFVVTVTGLRDGDPATMKELSSRLRPQLEESLRGDIPTTVVHSLEDKLKPVPNVQLMQRVIDASGGGESQ</sequence>
<dbReference type="EMBL" id="CP014674">
    <property type="protein sequence ID" value="AOX16860.1"/>
    <property type="molecule type" value="Genomic_DNA"/>
</dbReference>
<dbReference type="PANTHER" id="PTHR47529:SF1">
    <property type="entry name" value="PERIPLASMIC CHAPERONE PPID"/>
    <property type="match status" value="1"/>
</dbReference>
<dbReference type="Gene3D" id="1.10.4030.10">
    <property type="entry name" value="Porin chaperone SurA, peptide-binding domain"/>
    <property type="match status" value="1"/>
</dbReference>
<keyword evidence="6" id="KW-1133">Transmembrane helix</keyword>
<name>A0A1D8UT81_9PROT</name>
<keyword evidence="5" id="KW-0812">Transmembrane</keyword>
<dbReference type="STRING" id="153496.A0U89_06635"/>
<keyword evidence="7" id="KW-0472">Membrane</keyword>
<dbReference type="SUPFAM" id="SSF109998">
    <property type="entry name" value="Triger factor/SurA peptide-binding domain-like"/>
    <property type="match status" value="1"/>
</dbReference>
<evidence type="ECO:0000256" key="8">
    <source>
        <dbReference type="ARBA" id="ARBA00023186"/>
    </source>
</evidence>
<evidence type="ECO:0000256" key="5">
    <source>
        <dbReference type="ARBA" id="ARBA00022692"/>
    </source>
</evidence>
<keyword evidence="3" id="KW-1003">Cell membrane</keyword>
<keyword evidence="4" id="KW-0997">Cell inner membrane</keyword>
<comment type="similarity">
    <text evidence="11">Belongs to the PpiD chaperone family.</text>
</comment>
<evidence type="ECO:0000256" key="13">
    <source>
        <dbReference type="ARBA" id="ARBA00042775"/>
    </source>
</evidence>
<evidence type="ECO:0000256" key="4">
    <source>
        <dbReference type="ARBA" id="ARBA00022519"/>
    </source>
</evidence>
<evidence type="ECO:0000256" key="6">
    <source>
        <dbReference type="ARBA" id="ARBA00022989"/>
    </source>
</evidence>
<evidence type="ECO:0000256" key="10">
    <source>
        <dbReference type="ARBA" id="ARBA00031484"/>
    </source>
</evidence>
<evidence type="ECO:0000256" key="3">
    <source>
        <dbReference type="ARBA" id="ARBA00022475"/>
    </source>
</evidence>
<dbReference type="Gene3D" id="3.10.50.40">
    <property type="match status" value="1"/>
</dbReference>
<gene>
    <name evidence="14" type="ORF">A0U89_06635</name>
</gene>
<dbReference type="AlphaFoldDB" id="A0A1D8UT81"/>
<keyword evidence="15" id="KW-1185">Reference proteome</keyword>
<organism evidence="14 15">
    <name type="scientific">Kozakia baliensis</name>
    <dbReference type="NCBI Taxonomy" id="153496"/>
    <lineage>
        <taxon>Bacteria</taxon>
        <taxon>Pseudomonadati</taxon>
        <taxon>Pseudomonadota</taxon>
        <taxon>Alphaproteobacteria</taxon>
        <taxon>Acetobacterales</taxon>
        <taxon>Acetobacteraceae</taxon>
        <taxon>Kozakia</taxon>
    </lineage>
</organism>
<accession>A0A1D8UT81</accession>
<evidence type="ECO:0000256" key="7">
    <source>
        <dbReference type="ARBA" id="ARBA00023136"/>
    </source>
</evidence>
<dbReference type="Proteomes" id="UP000179145">
    <property type="component" value="Chromosome"/>
</dbReference>